<dbReference type="Proteomes" id="UP000594659">
    <property type="component" value="Chromosome"/>
</dbReference>
<proteinExistence type="predicted"/>
<dbReference type="EMBL" id="CP062919">
    <property type="protein sequence ID" value="QPF12921.1"/>
    <property type="molecule type" value="Genomic_DNA"/>
</dbReference>
<evidence type="ECO:0000313" key="2">
    <source>
        <dbReference type="Proteomes" id="UP000594659"/>
    </source>
</evidence>
<reference evidence="1 2" key="1">
    <citation type="submission" date="2020-09" db="EMBL/GenBank/DDBJ databases">
        <title>Resistance determinants and their genetic context in bacteria from a longitudinal study of pigs reared under conventional and antibiotic-free husbandry practices.</title>
        <authorList>
            <person name="Poulin-Laprade D."/>
            <person name="Brouard J.-S."/>
            <person name="Gagnon N."/>
            <person name="Turcotte A."/>
            <person name="Langlois A."/>
            <person name="Matte J.J."/>
            <person name="Carrillo C.D."/>
            <person name="Zaheer R."/>
            <person name="McAllister T."/>
            <person name="Topp E."/>
            <person name="Talbot G."/>
        </authorList>
    </citation>
    <scope>NUCLEOTIDE SEQUENCE [LARGE SCALE GENOMIC DNA]</scope>
    <source>
        <strain evidence="1 2">Res13-Abat-PEA21-P4-01-A</strain>
    </source>
</reference>
<dbReference type="AlphaFoldDB" id="A0A7S8WCX3"/>
<organism evidence="1 2">
    <name type="scientific">Acinetobacter baumannii</name>
    <dbReference type="NCBI Taxonomy" id="470"/>
    <lineage>
        <taxon>Bacteria</taxon>
        <taxon>Pseudomonadati</taxon>
        <taxon>Pseudomonadota</taxon>
        <taxon>Gammaproteobacteria</taxon>
        <taxon>Moraxellales</taxon>
        <taxon>Moraxellaceae</taxon>
        <taxon>Acinetobacter</taxon>
        <taxon>Acinetobacter calcoaceticus/baumannii complex</taxon>
    </lineage>
</organism>
<sequence>MQNLSIPKQPYELPTAYTLALIQMAKCTGKDPKTIIIEALDLWLDKHNQMANSSELKQQEQPKNPITPIYSSQLDVIPTGETYGLLLENDEGYLLENKPYPDLAKALNQIKEYEKIGHTNLNNWNPISGEYPLVILQKPSGLPHIWLGQNSACKIFNNKDVKPNSFKLTTNHPTQNICKSCVNNYKEICSPKVHLSFDSKKRLLPPDIQSFNRLF</sequence>
<name>A0A7S8WCX3_ACIBA</name>
<dbReference type="RefSeq" id="WP_195707623.1">
    <property type="nucleotide sequence ID" value="NZ_CP062919.1"/>
</dbReference>
<gene>
    <name evidence="1" type="ORF">IMO23_15300</name>
</gene>
<protein>
    <submittedName>
        <fullName evidence="1">Uncharacterized protein</fullName>
    </submittedName>
</protein>
<evidence type="ECO:0000313" key="1">
    <source>
        <dbReference type="EMBL" id="QPF12921.1"/>
    </source>
</evidence>
<accession>A0A7S8WCX3</accession>